<keyword evidence="6 11" id="KW-0863">Zinc-finger</keyword>
<evidence type="ECO:0000259" key="13">
    <source>
        <dbReference type="PROSITE" id="PS50157"/>
    </source>
</evidence>
<dbReference type="GO" id="GO:0071467">
    <property type="term" value="P:cellular response to pH"/>
    <property type="evidence" value="ECO:0007669"/>
    <property type="project" value="UniProtKB-ARBA"/>
</dbReference>
<dbReference type="InterPro" id="IPR013087">
    <property type="entry name" value="Znf_C2H2_type"/>
</dbReference>
<dbReference type="FunFam" id="3.30.160.60:FF:000181">
    <property type="entry name" value="C2H2 type zinc finger protein"/>
    <property type="match status" value="1"/>
</dbReference>
<evidence type="ECO:0000256" key="7">
    <source>
        <dbReference type="ARBA" id="ARBA00022833"/>
    </source>
</evidence>
<reference evidence="15" key="1">
    <citation type="journal article" date="2012" name="G3 (Bethesda)">
        <title>Pichia sorbitophila, an interspecies yeast hybrid reveals early steps of genome resolution following polyploidization.</title>
        <authorList>
            <person name="Leh Louis V."/>
            <person name="Despons L."/>
            <person name="Friedrich A."/>
            <person name="Martin T."/>
            <person name="Durrens P."/>
            <person name="Casaregola S."/>
            <person name="Neuveglise C."/>
            <person name="Fairhead C."/>
            <person name="Marck C."/>
            <person name="Cruz J.A."/>
            <person name="Straub M.L."/>
            <person name="Kugler V."/>
            <person name="Sacerdot C."/>
            <person name="Uzunov Z."/>
            <person name="Thierry A."/>
            <person name="Weiss S."/>
            <person name="Bleykasten C."/>
            <person name="De Montigny J."/>
            <person name="Jacques N."/>
            <person name="Jung P."/>
            <person name="Lemaire M."/>
            <person name="Mallet S."/>
            <person name="Morel G."/>
            <person name="Richard G.F."/>
            <person name="Sarkar A."/>
            <person name="Savel G."/>
            <person name="Schacherer J."/>
            <person name="Seret M.L."/>
            <person name="Talla E."/>
            <person name="Samson G."/>
            <person name="Jubin C."/>
            <person name="Poulain J."/>
            <person name="Vacherie B."/>
            <person name="Barbe V."/>
            <person name="Pelletier E."/>
            <person name="Sherman D.J."/>
            <person name="Westhof E."/>
            <person name="Weissenbach J."/>
            <person name="Baret P.V."/>
            <person name="Wincker P."/>
            <person name="Gaillardin C."/>
            <person name="Dujon B."/>
            <person name="Souciet J.L."/>
        </authorList>
    </citation>
    <scope>NUCLEOTIDE SEQUENCE [LARGE SCALE GENOMIC DNA]</scope>
    <source>
        <strain evidence="15">CBS 270.75 / DBVPG 7215 / KCTC 17166 / NRRL Y-17582</strain>
    </source>
</reference>
<keyword evidence="4" id="KW-0479">Metal-binding</keyword>
<evidence type="ECO:0000256" key="8">
    <source>
        <dbReference type="ARBA" id="ARBA00023015"/>
    </source>
</evidence>
<dbReference type="HOGENOM" id="CLU_030450_0_0_1"/>
<dbReference type="PROSITE" id="PS50157">
    <property type="entry name" value="ZINC_FINGER_C2H2_2"/>
    <property type="match status" value="3"/>
</dbReference>
<dbReference type="GO" id="GO:0000978">
    <property type="term" value="F:RNA polymerase II cis-regulatory region sequence-specific DNA binding"/>
    <property type="evidence" value="ECO:0007669"/>
    <property type="project" value="UniProtKB-ARBA"/>
</dbReference>
<evidence type="ECO:0000256" key="3">
    <source>
        <dbReference type="ARBA" id="ARBA00022490"/>
    </source>
</evidence>
<accession>G8JRR1</accession>
<evidence type="ECO:0000256" key="9">
    <source>
        <dbReference type="ARBA" id="ARBA00023163"/>
    </source>
</evidence>
<dbReference type="RefSeq" id="XP_003645647.1">
    <property type="nucleotide sequence ID" value="XM_003645599.1"/>
</dbReference>
<dbReference type="GO" id="GO:0005737">
    <property type="term" value="C:cytoplasm"/>
    <property type="evidence" value="ECO:0007669"/>
    <property type="project" value="UniProtKB-SubCell"/>
</dbReference>
<evidence type="ECO:0000256" key="2">
    <source>
        <dbReference type="ARBA" id="ARBA00004496"/>
    </source>
</evidence>
<dbReference type="eggNOG" id="KOG1721">
    <property type="taxonomic scope" value="Eukaryota"/>
</dbReference>
<keyword evidence="7" id="KW-0862">Zinc</keyword>
<dbReference type="SMART" id="SM00355">
    <property type="entry name" value="ZnF_C2H2"/>
    <property type="match status" value="2"/>
</dbReference>
<dbReference type="Proteomes" id="UP000006790">
    <property type="component" value="Chromosome 3"/>
</dbReference>
<dbReference type="PANTHER" id="PTHR23235">
    <property type="entry name" value="KRUEPPEL-LIKE TRANSCRIPTION FACTOR"/>
    <property type="match status" value="1"/>
</dbReference>
<feature type="region of interest" description="Disordered" evidence="12">
    <location>
        <begin position="382"/>
        <end position="428"/>
    </location>
</feature>
<feature type="compositionally biased region" description="Polar residues" evidence="12">
    <location>
        <begin position="286"/>
        <end position="304"/>
    </location>
</feature>
<dbReference type="InterPro" id="IPR036236">
    <property type="entry name" value="Znf_C2H2_sf"/>
</dbReference>
<evidence type="ECO:0000256" key="1">
    <source>
        <dbReference type="ARBA" id="ARBA00004123"/>
    </source>
</evidence>
<name>G8JRR1_ERECY</name>
<dbReference type="KEGG" id="erc:Ecym_3341"/>
<dbReference type="FunFam" id="3.30.160.60:FF:000072">
    <property type="entry name" value="zinc finger protein 143 isoform X1"/>
    <property type="match status" value="1"/>
</dbReference>
<comment type="subcellular location">
    <subcellularLocation>
        <location evidence="2">Cytoplasm</location>
    </subcellularLocation>
    <subcellularLocation>
        <location evidence="1">Nucleus</location>
    </subcellularLocation>
</comment>
<evidence type="ECO:0000256" key="11">
    <source>
        <dbReference type="PROSITE-ProRule" id="PRU00042"/>
    </source>
</evidence>
<evidence type="ECO:0000256" key="10">
    <source>
        <dbReference type="ARBA" id="ARBA00023242"/>
    </source>
</evidence>
<dbReference type="GO" id="GO:0071277">
    <property type="term" value="P:cellular response to calcium ion"/>
    <property type="evidence" value="ECO:0007669"/>
    <property type="project" value="UniProtKB-ARBA"/>
</dbReference>
<gene>
    <name evidence="14" type="ordered locus">Ecym_3341</name>
</gene>
<feature type="domain" description="C2H2-type" evidence="13">
    <location>
        <begin position="494"/>
        <end position="530"/>
    </location>
</feature>
<evidence type="ECO:0000313" key="15">
    <source>
        <dbReference type="Proteomes" id="UP000006790"/>
    </source>
</evidence>
<feature type="compositionally biased region" description="Basic residues" evidence="12">
    <location>
        <begin position="334"/>
        <end position="343"/>
    </location>
</feature>
<keyword evidence="15" id="KW-1185">Reference proteome</keyword>
<dbReference type="GeneID" id="11472216"/>
<dbReference type="EMBL" id="CP002499">
    <property type="protein sequence ID" value="AET38830.1"/>
    <property type="molecule type" value="Genomic_DNA"/>
</dbReference>
<keyword evidence="10" id="KW-0539">Nucleus</keyword>
<dbReference type="OrthoDB" id="8117402at2759"/>
<evidence type="ECO:0000313" key="14">
    <source>
        <dbReference type="EMBL" id="AET38830.1"/>
    </source>
</evidence>
<dbReference type="PROSITE" id="PS00028">
    <property type="entry name" value="ZINC_FINGER_C2H2_1"/>
    <property type="match status" value="2"/>
</dbReference>
<dbReference type="SUPFAM" id="SSF57667">
    <property type="entry name" value="beta-beta-alpha zinc fingers"/>
    <property type="match status" value="1"/>
</dbReference>
<organism evidence="14 15">
    <name type="scientific">Eremothecium cymbalariae (strain CBS 270.75 / DBVPG 7215 / KCTC 17166 / NRRL Y-17582)</name>
    <name type="common">Yeast</name>
    <dbReference type="NCBI Taxonomy" id="931890"/>
    <lineage>
        <taxon>Eukaryota</taxon>
        <taxon>Fungi</taxon>
        <taxon>Dikarya</taxon>
        <taxon>Ascomycota</taxon>
        <taxon>Saccharomycotina</taxon>
        <taxon>Saccharomycetes</taxon>
        <taxon>Saccharomycetales</taxon>
        <taxon>Saccharomycetaceae</taxon>
        <taxon>Eremothecium</taxon>
    </lineage>
</organism>
<evidence type="ECO:0000256" key="6">
    <source>
        <dbReference type="ARBA" id="ARBA00022771"/>
    </source>
</evidence>
<evidence type="ECO:0000256" key="12">
    <source>
        <dbReference type="SAM" id="MobiDB-lite"/>
    </source>
</evidence>
<dbReference type="GO" id="GO:0045944">
    <property type="term" value="P:positive regulation of transcription by RNA polymerase II"/>
    <property type="evidence" value="ECO:0007669"/>
    <property type="project" value="UniProtKB-ARBA"/>
</dbReference>
<feature type="compositionally biased region" description="Polar residues" evidence="12">
    <location>
        <begin position="382"/>
        <end position="408"/>
    </location>
</feature>
<dbReference type="FunCoup" id="G8JRR1">
    <property type="interactions" value="734"/>
</dbReference>
<dbReference type="Pfam" id="PF00096">
    <property type="entry name" value="zf-C2H2"/>
    <property type="match status" value="2"/>
</dbReference>
<dbReference type="GO" id="GO:0005634">
    <property type="term" value="C:nucleus"/>
    <property type="evidence" value="ECO:0007669"/>
    <property type="project" value="UniProtKB-SubCell"/>
</dbReference>
<keyword evidence="3" id="KW-0963">Cytoplasm</keyword>
<dbReference type="AlphaFoldDB" id="G8JRR1"/>
<protein>
    <recommendedName>
        <fullName evidence="13">C2H2-type domain-containing protein</fullName>
    </recommendedName>
</protein>
<dbReference type="STRING" id="931890.G8JRR1"/>
<sequence>MSFEDYINAQTIGVDNLQEERPEQRSKQDYANNFSSQVESNMALKQQEQPLETVHVGNAAGDGQLFNAFNTNASDTLTIPQVILSPYEQSEDFRTPTQVSELLQAPTINIQTPADNAGGVPFTQTKPSVDLSSPTTASQCHDSFDVSQLRIPNTPNRDSYLYTGLSSDRSVSGHNLHSPESASPYVHYHDVAVSPQVSYLTTGNDDLDEILSLHSGTTENSDYFRIHDINDLNAILDDNADVFRSSGSTEMTSQSPINNILTPPNTTSHYAPQISVHQVVDQVPTSFSVTPSPRTSFNEGNNRPNVDFLSVHNAEDYAVTDDADLDDLHEQMRQGRKQKRRPSNKSSRSRSIGRSLSPDEKARSLSKNREKLLELAALHVPDSNTNKPISPYSIPTGSTSTVNATPVKTATPLDEGETALNLSGNTRRKSLQKNPAIYSCDLCNKKFTRPYNLKSHLRTHTDERPFACNMCGKAFARQHDRKRHEDLHSGKKRYVCGGKLKDGTSWGCGKKFARSDALGRHFKTDSGRRCIAPLYEEASRERAAQNLAPPSESEQFWLAQ</sequence>
<keyword evidence="8" id="KW-0805">Transcription regulation</keyword>
<feature type="region of interest" description="Disordered" evidence="12">
    <location>
        <begin position="332"/>
        <end position="365"/>
    </location>
</feature>
<evidence type="ECO:0000256" key="4">
    <source>
        <dbReference type="ARBA" id="ARBA00022723"/>
    </source>
</evidence>
<dbReference type="PANTHER" id="PTHR23235:SF120">
    <property type="entry name" value="KRUPPEL-LIKE FACTOR 15"/>
    <property type="match status" value="1"/>
</dbReference>
<dbReference type="InParanoid" id="G8JRR1"/>
<evidence type="ECO:0000256" key="5">
    <source>
        <dbReference type="ARBA" id="ARBA00022737"/>
    </source>
</evidence>
<feature type="domain" description="C2H2-type" evidence="13">
    <location>
        <begin position="438"/>
        <end position="465"/>
    </location>
</feature>
<dbReference type="GO" id="GO:0000981">
    <property type="term" value="F:DNA-binding transcription factor activity, RNA polymerase II-specific"/>
    <property type="evidence" value="ECO:0007669"/>
    <property type="project" value="TreeGrafter"/>
</dbReference>
<feature type="domain" description="C2H2-type" evidence="13">
    <location>
        <begin position="466"/>
        <end position="493"/>
    </location>
</feature>
<keyword evidence="9" id="KW-0804">Transcription</keyword>
<feature type="compositionally biased region" description="Low complexity" evidence="12">
    <location>
        <begin position="344"/>
        <end position="356"/>
    </location>
</feature>
<proteinExistence type="predicted"/>
<keyword evidence="5" id="KW-0677">Repeat</keyword>
<dbReference type="FunFam" id="3.30.160.60:FF:000239">
    <property type="entry name" value="C2H2 type zinc finger protein"/>
    <property type="match status" value="1"/>
</dbReference>
<dbReference type="GO" id="GO:0008270">
    <property type="term" value="F:zinc ion binding"/>
    <property type="evidence" value="ECO:0007669"/>
    <property type="project" value="UniProtKB-KW"/>
</dbReference>
<feature type="region of interest" description="Disordered" evidence="12">
    <location>
        <begin position="286"/>
        <end position="307"/>
    </location>
</feature>
<dbReference type="Gene3D" id="3.30.160.60">
    <property type="entry name" value="Classic Zinc Finger"/>
    <property type="match status" value="3"/>
</dbReference>
<dbReference type="OMA" id="HEQMRQG"/>